<evidence type="ECO:0000259" key="2">
    <source>
        <dbReference type="PROSITE" id="PS50174"/>
    </source>
</evidence>
<reference evidence="4" key="1">
    <citation type="submission" date="2016-02" db="EMBL/GenBank/DDBJ databases">
        <title>Comparative genomics of biotechnologically important yeasts.</title>
        <authorList>
            <consortium name="DOE Joint Genome Institute"/>
            <person name="Riley R."/>
            <person name="Haridas S."/>
            <person name="Wolfe K.H."/>
            <person name="Lopes M.R."/>
            <person name="Hittinger C.T."/>
            <person name="Goker M."/>
            <person name="Salamov A."/>
            <person name="Wisecaver J."/>
            <person name="Long T.M."/>
            <person name="Aerts A.L."/>
            <person name="Barry K."/>
            <person name="Choi C."/>
            <person name="Clum A."/>
            <person name="Coughlan A.Y."/>
            <person name="Deshpande S."/>
            <person name="Douglass A.P."/>
            <person name="Hanson S.J."/>
            <person name="Klenk H.-P."/>
            <person name="Labutti K."/>
            <person name="Lapidus A."/>
            <person name="Lindquist E."/>
            <person name="Lipzen A."/>
            <person name="Meier-Kolthoff J.P."/>
            <person name="Ohm R.A."/>
            <person name="Otillar R.P."/>
            <person name="Pangilinan J."/>
            <person name="Peng Y."/>
            <person name="Rokas A."/>
            <person name="Rosa C.A."/>
            <person name="Scheuner C."/>
            <person name="Sibirny A.A."/>
            <person name="Slot J.C."/>
            <person name="Stielow J.B."/>
            <person name="Sun H."/>
            <person name="Kurtzman C.P."/>
            <person name="Blackwell M."/>
            <person name="Jeffries T.W."/>
            <person name="Grigoriev I.V."/>
        </authorList>
    </citation>
    <scope>NUCLEOTIDE SEQUENCE [LARGE SCALE GENOMIC DNA]</scope>
    <source>
        <strain evidence="4">NRRL Y-17796</strain>
    </source>
</reference>
<organism evidence="3 4">
    <name type="scientific">Tortispora caseinolytica NRRL Y-17796</name>
    <dbReference type="NCBI Taxonomy" id="767744"/>
    <lineage>
        <taxon>Eukaryota</taxon>
        <taxon>Fungi</taxon>
        <taxon>Dikarya</taxon>
        <taxon>Ascomycota</taxon>
        <taxon>Saccharomycotina</taxon>
        <taxon>Trigonopsidomycetes</taxon>
        <taxon>Trigonopsidales</taxon>
        <taxon>Trigonopsidaceae</taxon>
        <taxon>Tortispora</taxon>
    </lineage>
</organism>
<feature type="region of interest" description="Disordered" evidence="1">
    <location>
        <begin position="1"/>
        <end position="52"/>
    </location>
</feature>
<dbReference type="GO" id="GO:0003676">
    <property type="term" value="F:nucleic acid binding"/>
    <property type="evidence" value="ECO:0007669"/>
    <property type="project" value="InterPro"/>
</dbReference>
<feature type="domain" description="G-patch" evidence="2">
    <location>
        <begin position="569"/>
        <end position="615"/>
    </location>
</feature>
<feature type="region of interest" description="Disordered" evidence="1">
    <location>
        <begin position="217"/>
        <end position="240"/>
    </location>
</feature>
<dbReference type="PROSITE" id="PS50174">
    <property type="entry name" value="G_PATCH"/>
    <property type="match status" value="1"/>
</dbReference>
<dbReference type="OrthoDB" id="21470at2759"/>
<feature type="compositionally biased region" description="Acidic residues" evidence="1">
    <location>
        <begin position="140"/>
        <end position="156"/>
    </location>
</feature>
<sequence>MPKRHKQKKKIKYKGRPKTGKDASRDRNVRKLDGPRKKHATPQYREVQRSRMSKEVITSIDHRKEVMARVLRTSRIVFVRSEDIYDPSKIVHVPEEPSIDPEAAFIDINTQSAEDEQSAAPTSHNSDLSEEESVNREVETVNEDLADLEVVSESEESAPTYYEDVDGSDASEASETSEPEQLTTPSSSIFVENALQIGSTYILPAEGDYDDYYRSGYAESREESSDSSEDEGDTPFSSSFIKHATRSEDLDADLRELGFSLSDVEESVSQKLTLGEFIEFLHNIDHDIIDVAPYCQFIDLQPPLLSVKFKGSTDYAWVDMASLGPEFRQLDLNSLNEIDASQNSDYDYDEFEEEQLKFRRWKNNASSAEKKKLAQFEMFSDDDLSEQLSLQYYKDRKKKATKKKERERLRATGQLGKKAAKKAFNPTTTAEWPDSWLAFPTSMTAKNLASELALFLHDPNSRTFALPPTDIQGCNTLIKLGDLLHLDSEKLDFQGRKYVKYSKEQDSISDKRTATQLVQTFFRGKRSYFHCLFPSRSPEVPKATTRKFAYNYRHHDGAVVGAKAAQIGPDNLGHQLLEKLGWSRGSKLGTDGEKGLDIPLPATVKLTKAGIGRAQ</sequence>
<dbReference type="InterPro" id="IPR051189">
    <property type="entry name" value="Splicing_assoc_domain"/>
</dbReference>
<dbReference type="InterPro" id="IPR000467">
    <property type="entry name" value="G_patch_dom"/>
</dbReference>
<proteinExistence type="predicted"/>
<feature type="compositionally biased region" description="Basic residues" evidence="1">
    <location>
        <begin position="1"/>
        <end position="18"/>
    </location>
</feature>
<name>A0A1E4TJF8_9ASCO</name>
<dbReference type="Proteomes" id="UP000095023">
    <property type="component" value="Unassembled WGS sequence"/>
</dbReference>
<keyword evidence="4" id="KW-1185">Reference proteome</keyword>
<feature type="compositionally biased region" description="Basic and acidic residues" evidence="1">
    <location>
        <begin position="19"/>
        <end position="35"/>
    </location>
</feature>
<dbReference type="SMART" id="SM00443">
    <property type="entry name" value="G_patch"/>
    <property type="match status" value="1"/>
</dbReference>
<dbReference type="AlphaFoldDB" id="A0A1E4TJF8"/>
<evidence type="ECO:0000256" key="1">
    <source>
        <dbReference type="SAM" id="MobiDB-lite"/>
    </source>
</evidence>
<dbReference type="Pfam" id="PF01585">
    <property type="entry name" value="G-patch"/>
    <property type="match status" value="1"/>
</dbReference>
<evidence type="ECO:0000313" key="3">
    <source>
        <dbReference type="EMBL" id="ODV91914.1"/>
    </source>
</evidence>
<evidence type="ECO:0000313" key="4">
    <source>
        <dbReference type="Proteomes" id="UP000095023"/>
    </source>
</evidence>
<feature type="region of interest" description="Disordered" evidence="1">
    <location>
        <begin position="105"/>
        <end position="188"/>
    </location>
</feature>
<dbReference type="PANTHER" id="PTHR14195">
    <property type="entry name" value="G PATCH DOMAIN CONTAINING PROTEIN 2"/>
    <property type="match status" value="1"/>
</dbReference>
<dbReference type="EMBL" id="KV453841">
    <property type="protein sequence ID" value="ODV91914.1"/>
    <property type="molecule type" value="Genomic_DNA"/>
</dbReference>
<gene>
    <name evidence="3" type="ORF">CANCADRAFT_78913</name>
</gene>
<accession>A0A1E4TJF8</accession>
<feature type="compositionally biased region" description="Polar residues" evidence="1">
    <location>
        <begin position="171"/>
        <end position="188"/>
    </location>
</feature>
<protein>
    <recommendedName>
        <fullName evidence="2">G-patch domain-containing protein</fullName>
    </recommendedName>
</protein>